<dbReference type="PANTHER" id="PTHR42713:SF3">
    <property type="entry name" value="TRANSCRIPTIONAL REGULATORY PROTEIN HPTR"/>
    <property type="match status" value="1"/>
</dbReference>
<keyword evidence="5" id="KW-0805">Transcription regulation</keyword>
<dbReference type="GO" id="GO:0043565">
    <property type="term" value="F:sequence-specific DNA binding"/>
    <property type="evidence" value="ECO:0007669"/>
    <property type="project" value="InterPro"/>
</dbReference>
<dbReference type="Proteomes" id="UP000564644">
    <property type="component" value="Unassembled WGS sequence"/>
</dbReference>
<evidence type="ECO:0000313" key="12">
    <source>
        <dbReference type="Proteomes" id="UP000564644"/>
    </source>
</evidence>
<evidence type="ECO:0000256" key="1">
    <source>
        <dbReference type="ARBA" id="ARBA00004496"/>
    </source>
</evidence>
<evidence type="ECO:0000256" key="4">
    <source>
        <dbReference type="ARBA" id="ARBA00023012"/>
    </source>
</evidence>
<organism evidence="11 12">
    <name type="scientific">Cohnella zeiphila</name>
    <dbReference type="NCBI Taxonomy" id="2761120"/>
    <lineage>
        <taxon>Bacteria</taxon>
        <taxon>Bacillati</taxon>
        <taxon>Bacillota</taxon>
        <taxon>Bacilli</taxon>
        <taxon>Bacillales</taxon>
        <taxon>Paenibacillaceae</taxon>
        <taxon>Cohnella</taxon>
    </lineage>
</organism>
<sequence length="549" mass="61778">MYKALIIDDEEPSREAIRILGDWEGLGVREVREAGDGRAGLAMLQEWKPDLVLVDMKMPEMNGMEFLQNVERDYPNLFTIVISGYNDFEFTRQAIRSRVVDYLLKPVNRADLNQALRKAIGVLEARKESENEDINRNITLNLSVPKLKENIIFQIIERNLKVRSNESFLRLIGADDPDKRFGTSAVLLLNPEATAAARFKRERDLLSFAVTNVIHDFAEEGFQSFSFPHPKREREIVVFHTLTGGHTGDLGFRSAHFMKKVVAALRDLFGLTVVVGIGAPAPDISKLADSFESAEAAAGEIDLLKLGGGGTVVQAAPRADSPPPKETPSFAGRIGQLRGAIDGGHANQARTVVADYVKKLRSLDALSLREAGRLLGEFVFLLGDLALEYGVQENKLADAGESSLRAIGLSSDYADIDQYEALLLDILTYYAGQIRAVSSAERPFDVHEIKEYIDQHYFEDIKISMFTEKYYLSREYLMKLFKQQYGFGIHEYVQKIRMEKAKELLGHSDLKIQEISEMLGYKDKNYFSKAFRNYYSLSPSEYRTGRTDG</sequence>
<feature type="modified residue" description="4-aspartylphosphate" evidence="8">
    <location>
        <position position="55"/>
    </location>
</feature>
<feature type="domain" description="Response regulatory" evidence="10">
    <location>
        <begin position="3"/>
        <end position="120"/>
    </location>
</feature>
<dbReference type="Pfam" id="PF17853">
    <property type="entry name" value="GGDEF_2"/>
    <property type="match status" value="1"/>
</dbReference>
<accession>A0A7X0SNF1</accession>
<dbReference type="InterPro" id="IPR011006">
    <property type="entry name" value="CheY-like_superfamily"/>
</dbReference>
<evidence type="ECO:0000256" key="7">
    <source>
        <dbReference type="ARBA" id="ARBA00023163"/>
    </source>
</evidence>
<dbReference type="CDD" id="cd17536">
    <property type="entry name" value="REC_YesN-like"/>
    <property type="match status" value="1"/>
</dbReference>
<dbReference type="InterPro" id="IPR020449">
    <property type="entry name" value="Tscrpt_reg_AraC-type_HTH"/>
</dbReference>
<comment type="caution">
    <text evidence="11">The sequence shown here is derived from an EMBL/GenBank/DDBJ whole genome shotgun (WGS) entry which is preliminary data.</text>
</comment>
<evidence type="ECO:0000256" key="8">
    <source>
        <dbReference type="PROSITE-ProRule" id="PRU00169"/>
    </source>
</evidence>
<keyword evidence="7" id="KW-0804">Transcription</keyword>
<reference evidence="11 12" key="1">
    <citation type="submission" date="2020-08" db="EMBL/GenBank/DDBJ databases">
        <title>Cohnella phylogeny.</title>
        <authorList>
            <person name="Dunlap C."/>
        </authorList>
    </citation>
    <scope>NUCLEOTIDE SEQUENCE [LARGE SCALE GENOMIC DNA]</scope>
    <source>
        <strain evidence="11 12">CBP 2801</strain>
    </source>
</reference>
<dbReference type="PROSITE" id="PS50110">
    <property type="entry name" value="RESPONSE_REGULATORY"/>
    <property type="match status" value="1"/>
</dbReference>
<dbReference type="GO" id="GO:0000160">
    <property type="term" value="P:phosphorelay signal transduction system"/>
    <property type="evidence" value="ECO:0007669"/>
    <property type="project" value="UniProtKB-KW"/>
</dbReference>
<evidence type="ECO:0000259" key="10">
    <source>
        <dbReference type="PROSITE" id="PS50110"/>
    </source>
</evidence>
<dbReference type="PROSITE" id="PS01124">
    <property type="entry name" value="HTH_ARAC_FAMILY_2"/>
    <property type="match status" value="1"/>
</dbReference>
<dbReference type="InterPro" id="IPR001789">
    <property type="entry name" value="Sig_transdc_resp-reg_receiver"/>
</dbReference>
<dbReference type="EMBL" id="JACJVO010000024">
    <property type="protein sequence ID" value="MBB6733126.1"/>
    <property type="molecule type" value="Genomic_DNA"/>
</dbReference>
<dbReference type="InterPro" id="IPR009057">
    <property type="entry name" value="Homeodomain-like_sf"/>
</dbReference>
<evidence type="ECO:0000256" key="2">
    <source>
        <dbReference type="ARBA" id="ARBA00022490"/>
    </source>
</evidence>
<dbReference type="Gene3D" id="3.40.50.2300">
    <property type="match status" value="1"/>
</dbReference>
<dbReference type="SMART" id="SM00448">
    <property type="entry name" value="REC"/>
    <property type="match status" value="1"/>
</dbReference>
<evidence type="ECO:0000256" key="6">
    <source>
        <dbReference type="ARBA" id="ARBA00023125"/>
    </source>
</evidence>
<proteinExistence type="predicted"/>
<gene>
    <name evidence="11" type="ORF">H7C18_19595</name>
</gene>
<name>A0A7X0SNF1_9BACL</name>
<evidence type="ECO:0000259" key="9">
    <source>
        <dbReference type="PROSITE" id="PS01124"/>
    </source>
</evidence>
<dbReference type="SUPFAM" id="SSF52172">
    <property type="entry name" value="CheY-like"/>
    <property type="match status" value="1"/>
</dbReference>
<dbReference type="Gene3D" id="1.10.10.60">
    <property type="entry name" value="Homeodomain-like"/>
    <property type="match status" value="2"/>
</dbReference>
<keyword evidence="2" id="KW-0963">Cytoplasm</keyword>
<dbReference type="GO" id="GO:0003700">
    <property type="term" value="F:DNA-binding transcription factor activity"/>
    <property type="evidence" value="ECO:0007669"/>
    <property type="project" value="InterPro"/>
</dbReference>
<comment type="subcellular location">
    <subcellularLocation>
        <location evidence="1">Cytoplasm</location>
    </subcellularLocation>
</comment>
<keyword evidence="4" id="KW-0902">Two-component regulatory system</keyword>
<dbReference type="RefSeq" id="WP_185130781.1">
    <property type="nucleotide sequence ID" value="NZ_JACJVO010000024.1"/>
</dbReference>
<dbReference type="Pfam" id="PF00072">
    <property type="entry name" value="Response_reg"/>
    <property type="match status" value="1"/>
</dbReference>
<dbReference type="InterPro" id="IPR018062">
    <property type="entry name" value="HTH_AraC-typ_CS"/>
</dbReference>
<evidence type="ECO:0000256" key="3">
    <source>
        <dbReference type="ARBA" id="ARBA00022553"/>
    </source>
</evidence>
<dbReference type="AlphaFoldDB" id="A0A7X0SNF1"/>
<dbReference type="SUPFAM" id="SSF46689">
    <property type="entry name" value="Homeodomain-like"/>
    <property type="match status" value="2"/>
</dbReference>
<keyword evidence="3 8" id="KW-0597">Phosphoprotein</keyword>
<dbReference type="InterPro" id="IPR051552">
    <property type="entry name" value="HptR"/>
</dbReference>
<dbReference type="InterPro" id="IPR018060">
    <property type="entry name" value="HTH_AraC"/>
</dbReference>
<dbReference type="PRINTS" id="PR00032">
    <property type="entry name" value="HTHARAC"/>
</dbReference>
<dbReference type="InterPro" id="IPR041522">
    <property type="entry name" value="CdaR_GGDEF"/>
</dbReference>
<keyword evidence="12" id="KW-1185">Reference proteome</keyword>
<dbReference type="Pfam" id="PF12833">
    <property type="entry name" value="HTH_18"/>
    <property type="match status" value="1"/>
</dbReference>
<dbReference type="PANTHER" id="PTHR42713">
    <property type="entry name" value="HISTIDINE KINASE-RELATED"/>
    <property type="match status" value="1"/>
</dbReference>
<dbReference type="GO" id="GO:0005737">
    <property type="term" value="C:cytoplasm"/>
    <property type="evidence" value="ECO:0007669"/>
    <property type="project" value="UniProtKB-SubCell"/>
</dbReference>
<keyword evidence="6" id="KW-0238">DNA-binding</keyword>
<evidence type="ECO:0000256" key="5">
    <source>
        <dbReference type="ARBA" id="ARBA00023015"/>
    </source>
</evidence>
<dbReference type="PROSITE" id="PS00041">
    <property type="entry name" value="HTH_ARAC_FAMILY_1"/>
    <property type="match status" value="1"/>
</dbReference>
<evidence type="ECO:0000313" key="11">
    <source>
        <dbReference type="EMBL" id="MBB6733126.1"/>
    </source>
</evidence>
<feature type="domain" description="HTH araC/xylS-type" evidence="9">
    <location>
        <begin position="447"/>
        <end position="545"/>
    </location>
</feature>
<dbReference type="SMART" id="SM00342">
    <property type="entry name" value="HTH_ARAC"/>
    <property type="match status" value="1"/>
</dbReference>
<protein>
    <submittedName>
        <fullName evidence="11">Response regulator</fullName>
    </submittedName>
</protein>